<protein>
    <recommendedName>
        <fullName evidence="7">Small ribosomal subunit protein uS5m</fullName>
    </recommendedName>
</protein>
<comment type="similarity">
    <text evidence="2 9">Belongs to the universal ribosomal protein uS5 family.</text>
</comment>
<dbReference type="FunFam" id="3.30.230.10:FF:000041">
    <property type="entry name" value="37S ribosomal protein S5"/>
    <property type="match status" value="1"/>
</dbReference>
<evidence type="ECO:0000256" key="4">
    <source>
        <dbReference type="ARBA" id="ARBA00023128"/>
    </source>
</evidence>
<dbReference type="PANTHER" id="PTHR48277:SF1">
    <property type="entry name" value="MITOCHONDRIAL RIBOSOMAL PROTEIN S5"/>
    <property type="match status" value="1"/>
</dbReference>
<name>A0A2T4BUW5_TRILO</name>
<comment type="function">
    <text evidence="6">Component of the mitochondrial ribosome (mitoribosome), a dedicated translation machinery responsible for the synthesis of mitochondrial genome-encoded proteins, including at least some of the essential transmembrane subunits of the mitochondrial respiratory chain. The mitoribosomes are attached to the mitochondrial inner membrane and translation products are cotranslationally integrated into the membrane.</text>
</comment>
<dbReference type="Gene3D" id="3.30.160.20">
    <property type="match status" value="1"/>
</dbReference>
<evidence type="ECO:0000256" key="1">
    <source>
        <dbReference type="ARBA" id="ARBA00004173"/>
    </source>
</evidence>
<organism evidence="12 13">
    <name type="scientific">Trichoderma longibrachiatum ATCC 18648</name>
    <dbReference type="NCBI Taxonomy" id="983965"/>
    <lineage>
        <taxon>Eukaryota</taxon>
        <taxon>Fungi</taxon>
        <taxon>Dikarya</taxon>
        <taxon>Ascomycota</taxon>
        <taxon>Pezizomycotina</taxon>
        <taxon>Sordariomycetes</taxon>
        <taxon>Hypocreomycetidae</taxon>
        <taxon>Hypocreales</taxon>
        <taxon>Hypocreaceae</taxon>
        <taxon>Trichoderma</taxon>
    </lineage>
</organism>
<dbReference type="OrthoDB" id="309483at2759"/>
<dbReference type="GO" id="GO:0006412">
    <property type="term" value="P:translation"/>
    <property type="evidence" value="ECO:0007669"/>
    <property type="project" value="InterPro"/>
</dbReference>
<feature type="domain" description="S5 DRBM" evidence="11">
    <location>
        <begin position="274"/>
        <end position="337"/>
    </location>
</feature>
<evidence type="ECO:0000256" key="7">
    <source>
        <dbReference type="ARBA" id="ARBA00039335"/>
    </source>
</evidence>
<keyword evidence="4" id="KW-0496">Mitochondrion</keyword>
<dbReference type="InterPro" id="IPR000851">
    <property type="entry name" value="Ribosomal_uS5"/>
</dbReference>
<sequence length="438" mass="49135">MSVARPARSLLRKCVASARTAQTQQQQFQQQSQSHFHTSAPRPAKRRSRFRNVKAEDMGLLSKDGLDKYRREKFPDYTPEELDALSKKYTPEQLEALKAGEAAIDPEDLIFQGRLRDDPYRPQYMEDYTVLDPRYDEELVDLEKDPELLKKYLVDEEEGADAKSDRGEPVTITQEQVMKLDRAIDEEWKKELSKIGEGPDSGELEPSNLEIIEDGPAGTSRLHSAEAPELGKVPGVEGLYKSAADPEDEGQDDDGRYQEIKRLTGMSLRDIQSIYRKVLVTRWVSNQTRLGKVRSTSVVAIAGNGNGRLGLGIAKSTEAGLASETAQLLAIRNMKPIRRYENRTIYGNAKAKVSGTVVELFARPPGFGLRCPHRIFEMCRASGIHDIAARMPRSKNPMNSVKAAYEALMNQVDPEEIAIGRGKKMVDVRKVYYGGNVY</sequence>
<feature type="region of interest" description="Disordered" evidence="10">
    <location>
        <begin position="15"/>
        <end position="56"/>
    </location>
</feature>
<dbReference type="PROSITE" id="PS50881">
    <property type="entry name" value="S5_DSRBD"/>
    <property type="match status" value="1"/>
</dbReference>
<gene>
    <name evidence="12" type="ORF">M440DRAFT_1472385</name>
</gene>
<comment type="subcellular location">
    <subcellularLocation>
        <location evidence="1">Mitochondrion</location>
    </subcellularLocation>
</comment>
<dbReference type="FunFam" id="3.30.160.20:FF:000022">
    <property type="entry name" value="28S ribosomal protein S5, mitochondrial"/>
    <property type="match status" value="1"/>
</dbReference>
<dbReference type="SUPFAM" id="SSF54768">
    <property type="entry name" value="dsRNA-binding domain-like"/>
    <property type="match status" value="1"/>
</dbReference>
<evidence type="ECO:0000256" key="10">
    <source>
        <dbReference type="SAM" id="MobiDB-lite"/>
    </source>
</evidence>
<keyword evidence="5 8" id="KW-0687">Ribonucleoprotein</keyword>
<dbReference type="SUPFAM" id="SSF54211">
    <property type="entry name" value="Ribosomal protein S5 domain 2-like"/>
    <property type="match status" value="1"/>
</dbReference>
<feature type="compositionally biased region" description="Basic residues" evidence="10">
    <location>
        <begin position="43"/>
        <end position="52"/>
    </location>
</feature>
<dbReference type="EMBL" id="KZ679139">
    <property type="protein sequence ID" value="PTB73088.1"/>
    <property type="molecule type" value="Genomic_DNA"/>
</dbReference>
<dbReference type="Gene3D" id="3.30.230.10">
    <property type="match status" value="1"/>
</dbReference>
<dbReference type="STRING" id="983965.A0A2T4BUW5"/>
<dbReference type="GO" id="GO:0005763">
    <property type="term" value="C:mitochondrial small ribosomal subunit"/>
    <property type="evidence" value="ECO:0007669"/>
    <property type="project" value="UniProtKB-ARBA"/>
</dbReference>
<dbReference type="Pfam" id="PF03719">
    <property type="entry name" value="Ribosomal_S5_C"/>
    <property type="match status" value="1"/>
</dbReference>
<evidence type="ECO:0000256" key="2">
    <source>
        <dbReference type="ARBA" id="ARBA00008945"/>
    </source>
</evidence>
<feature type="compositionally biased region" description="Low complexity" evidence="10">
    <location>
        <begin position="22"/>
        <end position="38"/>
    </location>
</feature>
<dbReference type="Pfam" id="PF00333">
    <property type="entry name" value="Ribosomal_S5"/>
    <property type="match status" value="1"/>
</dbReference>
<reference evidence="12 13" key="1">
    <citation type="submission" date="2016-07" db="EMBL/GenBank/DDBJ databases">
        <title>Multiple horizontal gene transfer events from other fungi enriched the ability of initially mycotrophic Trichoderma (Ascomycota) to feed on dead plant biomass.</title>
        <authorList>
            <consortium name="DOE Joint Genome Institute"/>
            <person name="Aerts A."/>
            <person name="Atanasova L."/>
            <person name="Chenthamara K."/>
            <person name="Zhang J."/>
            <person name="Grujic M."/>
            <person name="Henrissat B."/>
            <person name="Kuo A."/>
            <person name="Salamov A."/>
            <person name="Lipzen A."/>
            <person name="Labutti K."/>
            <person name="Barry K."/>
            <person name="Miao Y."/>
            <person name="Rahimi M.J."/>
            <person name="Shen Q."/>
            <person name="Grigoriev I.V."/>
            <person name="Kubicek C.P."/>
            <person name="Druzhinina I.S."/>
        </authorList>
    </citation>
    <scope>NUCLEOTIDE SEQUENCE [LARGE SCALE GENOMIC DNA]</scope>
    <source>
        <strain evidence="12 13">ATCC 18648</strain>
    </source>
</reference>
<dbReference type="AlphaFoldDB" id="A0A2T4BUW5"/>
<keyword evidence="3 8" id="KW-0689">Ribosomal protein</keyword>
<dbReference type="GO" id="GO:0003723">
    <property type="term" value="F:RNA binding"/>
    <property type="evidence" value="ECO:0007669"/>
    <property type="project" value="InterPro"/>
</dbReference>
<evidence type="ECO:0000256" key="8">
    <source>
        <dbReference type="PROSITE-ProRule" id="PRU00268"/>
    </source>
</evidence>
<proteinExistence type="inferred from homology"/>
<evidence type="ECO:0000256" key="9">
    <source>
        <dbReference type="RuleBase" id="RU003823"/>
    </source>
</evidence>
<dbReference type="InterPro" id="IPR013810">
    <property type="entry name" value="Ribosomal_uS5_N"/>
</dbReference>
<dbReference type="InterPro" id="IPR014721">
    <property type="entry name" value="Ribsml_uS5_D2-typ_fold_subgr"/>
</dbReference>
<evidence type="ECO:0000259" key="11">
    <source>
        <dbReference type="PROSITE" id="PS50881"/>
    </source>
</evidence>
<evidence type="ECO:0000313" key="13">
    <source>
        <dbReference type="Proteomes" id="UP000240760"/>
    </source>
</evidence>
<dbReference type="InterPro" id="IPR005324">
    <property type="entry name" value="Ribosomal_uS5_C"/>
</dbReference>
<dbReference type="InterPro" id="IPR020568">
    <property type="entry name" value="Ribosomal_Su5_D2-typ_SF"/>
</dbReference>
<evidence type="ECO:0000256" key="3">
    <source>
        <dbReference type="ARBA" id="ARBA00022980"/>
    </source>
</evidence>
<accession>A0A2T4BUW5</accession>
<evidence type="ECO:0000256" key="6">
    <source>
        <dbReference type="ARBA" id="ARBA00037226"/>
    </source>
</evidence>
<dbReference type="PANTHER" id="PTHR48277">
    <property type="entry name" value="MITOCHONDRIAL RIBOSOMAL PROTEIN S5"/>
    <property type="match status" value="1"/>
</dbReference>
<dbReference type="GO" id="GO:0003735">
    <property type="term" value="F:structural constituent of ribosome"/>
    <property type="evidence" value="ECO:0007669"/>
    <property type="project" value="UniProtKB-UniRule"/>
</dbReference>
<evidence type="ECO:0000256" key="5">
    <source>
        <dbReference type="ARBA" id="ARBA00023274"/>
    </source>
</evidence>
<keyword evidence="13" id="KW-1185">Reference proteome</keyword>
<dbReference type="Proteomes" id="UP000240760">
    <property type="component" value="Unassembled WGS sequence"/>
</dbReference>
<evidence type="ECO:0000313" key="12">
    <source>
        <dbReference type="EMBL" id="PTB73088.1"/>
    </source>
</evidence>